<reference evidence="1" key="1">
    <citation type="submission" date="2019-06" db="EMBL/GenBank/DDBJ databases">
        <authorList>
            <consortium name="Pathogen Informatics"/>
        </authorList>
    </citation>
    <scope>NUCLEOTIDE SEQUENCE</scope>
    <source>
        <strain evidence="1">NCTC6947</strain>
    </source>
</reference>
<accession>A0A509CLQ9</accession>
<dbReference type="AlphaFoldDB" id="A0A509CLQ9"/>
<proteinExistence type="predicted"/>
<dbReference type="EMBL" id="CABFNZ010000003">
    <property type="protein sequence ID" value="VUC86631.1"/>
    <property type="molecule type" value="Genomic_DNA"/>
</dbReference>
<organism evidence="1">
    <name type="scientific">Salmonella sp. NCTC 6947</name>
    <dbReference type="NCBI Taxonomy" id="2583581"/>
    <lineage>
        <taxon>Bacteria</taxon>
        <taxon>Pseudomonadati</taxon>
        <taxon>Pseudomonadota</taxon>
        <taxon>Gammaproteobacteria</taxon>
        <taxon>Enterobacterales</taxon>
        <taxon>Enterobacteriaceae</taxon>
        <taxon>Salmonella</taxon>
    </lineage>
</organism>
<evidence type="ECO:0000313" key="1">
    <source>
        <dbReference type="EMBL" id="VUC86631.1"/>
    </source>
</evidence>
<protein>
    <submittedName>
        <fullName evidence="1">Uncharacterized protein</fullName>
    </submittedName>
</protein>
<sequence length="100" mass="11199">MILLTKAHLLFMADYAWLSFQDAGITCGFFSQPGGIRARAFGAKFRQIRQAHHITGDAHQIVAADIGSKFPHPGFERAKTKLNQRLRITLDGFRPASECR</sequence>
<gene>
    <name evidence="1" type="ORF">NCTC6947_04109</name>
</gene>
<name>A0A509CLQ9_9ENTR</name>